<keyword evidence="4" id="KW-0479">Metal-binding</keyword>
<comment type="function">
    <text evidence="4">Catalyzes the condensation of para-aminobenzoate (pABA) with 6-hydroxymethyl-7,8-dihydropterin diphosphate (DHPt-PP) to form 7,8-dihydropteroate (H2Pte), the immediate precursor of folate derivatives.</text>
</comment>
<evidence type="ECO:0000256" key="1">
    <source>
        <dbReference type="ARBA" id="ARBA00009503"/>
    </source>
</evidence>
<dbReference type="InterPro" id="IPR045031">
    <property type="entry name" value="DHP_synth-like"/>
</dbReference>
<dbReference type="AlphaFoldDB" id="A0A7K3PP58"/>
<comment type="caution">
    <text evidence="6">The sequence shown here is derived from an EMBL/GenBank/DDBJ whole genome shotgun (WGS) entry which is preliminary data.</text>
</comment>
<dbReference type="PANTHER" id="PTHR20941">
    <property type="entry name" value="FOLATE SYNTHESIS PROTEINS"/>
    <property type="match status" value="1"/>
</dbReference>
<dbReference type="GO" id="GO:0005829">
    <property type="term" value="C:cytosol"/>
    <property type="evidence" value="ECO:0007669"/>
    <property type="project" value="TreeGrafter"/>
</dbReference>
<protein>
    <recommendedName>
        <fullName evidence="4">Dihydropteroate synthase</fullName>
        <shortName evidence="4">DHPS</shortName>
        <ecNumber evidence="4">2.5.1.15</ecNumber>
    </recommendedName>
    <alternativeName>
        <fullName evidence="4">Dihydropteroate pyrophosphorylase</fullName>
    </alternativeName>
</protein>
<comment type="subunit">
    <text evidence="2">Homodimer.</text>
</comment>
<dbReference type="PROSITE" id="PS50972">
    <property type="entry name" value="PTERIN_BINDING"/>
    <property type="match status" value="1"/>
</dbReference>
<dbReference type="GO" id="GO:0046656">
    <property type="term" value="P:folic acid biosynthetic process"/>
    <property type="evidence" value="ECO:0007669"/>
    <property type="project" value="UniProtKB-KW"/>
</dbReference>
<comment type="function">
    <text evidence="3">Has very low affinity for the DHPS substrate 6-hydroxymethyl-7,8-dihydropterin-pyrophosphate, but can bind the inhibitor dapsone. Seems to lack dihydropteroate synthase activity, and does probably not function in folate metabolism.</text>
</comment>
<reference evidence="6 7" key="1">
    <citation type="submission" date="2020-01" db="EMBL/GenBank/DDBJ databases">
        <title>Insect and environment-associated Actinomycetes.</title>
        <authorList>
            <person name="Currrie C."/>
            <person name="Chevrette M."/>
            <person name="Carlson C."/>
            <person name="Stubbendieck R."/>
            <person name="Wendt-Pienkowski E."/>
        </authorList>
    </citation>
    <scope>NUCLEOTIDE SEQUENCE [LARGE SCALE GENOMIC DNA]</scope>
    <source>
        <strain evidence="6 7">SID14163</strain>
    </source>
</reference>
<dbReference type="UniPathway" id="UPA00077">
    <property type="reaction ID" value="UER00156"/>
</dbReference>
<dbReference type="RefSeq" id="WP_164246819.1">
    <property type="nucleotide sequence ID" value="NZ_JAAGMA010000631.1"/>
</dbReference>
<dbReference type="GO" id="GO:0046654">
    <property type="term" value="P:tetrahydrofolate biosynthetic process"/>
    <property type="evidence" value="ECO:0007669"/>
    <property type="project" value="UniProtKB-UniPathway"/>
</dbReference>
<evidence type="ECO:0000256" key="2">
    <source>
        <dbReference type="ARBA" id="ARBA00011738"/>
    </source>
</evidence>
<evidence type="ECO:0000313" key="6">
    <source>
        <dbReference type="EMBL" id="NEB11740.1"/>
    </source>
</evidence>
<comment type="cofactor">
    <cofactor evidence="4">
        <name>Mg(2+)</name>
        <dbReference type="ChEBI" id="CHEBI:18420"/>
    </cofactor>
</comment>
<evidence type="ECO:0000256" key="3">
    <source>
        <dbReference type="ARBA" id="ARBA00058850"/>
    </source>
</evidence>
<comment type="pathway">
    <text evidence="4">Cofactor biosynthesis; tetrahydrofolate biosynthesis; 7,8-dihydrofolate from 2-amino-4-hydroxy-6-hydroxymethyl-7,8-dihydropteridine diphosphate and 4-aminobenzoate: step 1/2.</text>
</comment>
<accession>A0A7K3PP58</accession>
<gene>
    <name evidence="6" type="primary">folP</name>
    <name evidence="6" type="ORF">G3I32_23360</name>
</gene>
<sequence length="291" mass="30918">MESPAVDLEFRGRRIVSDRPLVMAIVNRTPDSFYDRGATFAAEAARTAVARAVAEGADLIDIGGVAASPGEEVTAAEEAARVVPLVEWARDRYPDLLISIDTWRHEVGDAACRAGADILNDAWAAADPKLIDVAAAHGAGYVCTHTGGRTPRAEPFRPGYPDVVAAVRTSVVRLAERAEAAGVPRGGVLVDATGYGKNTTDHLLLLRSVREFAQSGWPVLMALSNKTFVGEMLDVELRDRLTGTLAATAIAARDGAAVFRAHQVRPTRQTVEMAAGINGSRPPARTGTWIT</sequence>
<dbReference type="InterPro" id="IPR006390">
    <property type="entry name" value="DHP_synth_dom"/>
</dbReference>
<dbReference type="EC" id="2.5.1.15" evidence="4"/>
<proteinExistence type="inferred from homology"/>
<dbReference type="SUPFAM" id="SSF51717">
    <property type="entry name" value="Dihydropteroate synthetase-like"/>
    <property type="match status" value="1"/>
</dbReference>
<dbReference type="NCBIfam" id="TIGR01496">
    <property type="entry name" value="DHPS"/>
    <property type="match status" value="1"/>
</dbReference>
<dbReference type="InterPro" id="IPR000489">
    <property type="entry name" value="Pterin-binding_dom"/>
</dbReference>
<dbReference type="GO" id="GO:0046872">
    <property type="term" value="F:metal ion binding"/>
    <property type="evidence" value="ECO:0007669"/>
    <property type="project" value="UniProtKB-KW"/>
</dbReference>
<dbReference type="Gene3D" id="3.20.20.20">
    <property type="entry name" value="Dihydropteroate synthase-like"/>
    <property type="match status" value="1"/>
</dbReference>
<comment type="similarity">
    <text evidence="1 4">Belongs to the DHPS family.</text>
</comment>
<evidence type="ECO:0000256" key="4">
    <source>
        <dbReference type="RuleBase" id="RU361205"/>
    </source>
</evidence>
<organism evidence="6 7">
    <name type="scientific">Streptomyces coelicoflavus</name>
    <dbReference type="NCBI Taxonomy" id="285562"/>
    <lineage>
        <taxon>Bacteria</taxon>
        <taxon>Bacillati</taxon>
        <taxon>Actinomycetota</taxon>
        <taxon>Actinomycetes</taxon>
        <taxon>Kitasatosporales</taxon>
        <taxon>Streptomycetaceae</taxon>
        <taxon>Streptomyces</taxon>
    </lineage>
</organism>
<keyword evidence="4 6" id="KW-0808">Transferase</keyword>
<dbReference type="PROSITE" id="PS00793">
    <property type="entry name" value="DHPS_2"/>
    <property type="match status" value="1"/>
</dbReference>
<evidence type="ECO:0000259" key="5">
    <source>
        <dbReference type="PROSITE" id="PS50972"/>
    </source>
</evidence>
<keyword evidence="4" id="KW-0289">Folate biosynthesis</keyword>
<dbReference type="EMBL" id="JAAGMA010000631">
    <property type="protein sequence ID" value="NEB11740.1"/>
    <property type="molecule type" value="Genomic_DNA"/>
</dbReference>
<feature type="domain" description="Pterin-binding" evidence="5">
    <location>
        <begin position="20"/>
        <end position="272"/>
    </location>
</feature>
<keyword evidence="4" id="KW-0460">Magnesium</keyword>
<dbReference type="Proteomes" id="UP000470446">
    <property type="component" value="Unassembled WGS sequence"/>
</dbReference>
<evidence type="ECO:0000313" key="7">
    <source>
        <dbReference type="Proteomes" id="UP000470446"/>
    </source>
</evidence>
<dbReference type="PROSITE" id="PS00792">
    <property type="entry name" value="DHPS_1"/>
    <property type="match status" value="1"/>
</dbReference>
<dbReference type="Pfam" id="PF00809">
    <property type="entry name" value="Pterin_bind"/>
    <property type="match status" value="1"/>
</dbReference>
<dbReference type="PANTHER" id="PTHR20941:SF8">
    <property type="entry name" value="INACTIVE DIHYDROPTEROATE SYNTHASE 2"/>
    <property type="match status" value="1"/>
</dbReference>
<dbReference type="FunFam" id="3.20.20.20:FF:000008">
    <property type="entry name" value="Dihydropteroate synthase"/>
    <property type="match status" value="1"/>
</dbReference>
<dbReference type="GO" id="GO:0004156">
    <property type="term" value="F:dihydropteroate synthase activity"/>
    <property type="evidence" value="ECO:0007669"/>
    <property type="project" value="UniProtKB-EC"/>
</dbReference>
<dbReference type="InterPro" id="IPR011005">
    <property type="entry name" value="Dihydropteroate_synth-like_sf"/>
</dbReference>
<name>A0A7K3PP58_9ACTN</name>